<dbReference type="CDD" id="cd02440">
    <property type="entry name" value="AdoMet_MTases"/>
    <property type="match status" value="1"/>
</dbReference>
<dbReference type="PANTHER" id="PTHR43667:SF2">
    <property type="entry name" value="FATTY ACID C-METHYL TRANSFERASE"/>
    <property type="match status" value="1"/>
</dbReference>
<evidence type="ECO:0000313" key="3">
    <source>
        <dbReference type="Proteomes" id="UP000290870"/>
    </source>
</evidence>
<keyword evidence="2" id="KW-0808">Transferase</keyword>
<protein>
    <submittedName>
        <fullName evidence="2">SAM-dependent methyltransferase</fullName>
    </submittedName>
</protein>
<dbReference type="SUPFAM" id="SSF53335">
    <property type="entry name" value="S-adenosyl-L-methionine-dependent methyltransferases"/>
    <property type="match status" value="1"/>
</dbReference>
<evidence type="ECO:0000259" key="1">
    <source>
        <dbReference type="Pfam" id="PF13847"/>
    </source>
</evidence>
<gene>
    <name evidence="2" type="ORF">CRU90_00185</name>
</gene>
<dbReference type="InterPro" id="IPR029063">
    <property type="entry name" value="SAM-dependent_MTases_sf"/>
</dbReference>
<keyword evidence="2" id="KW-0489">Methyltransferase</keyword>
<dbReference type="InterPro" id="IPR050723">
    <property type="entry name" value="CFA/CMAS"/>
</dbReference>
<dbReference type="Proteomes" id="UP000290870">
    <property type="component" value="Unassembled WGS sequence"/>
</dbReference>
<dbReference type="RefSeq" id="WP_128985243.1">
    <property type="nucleotide sequence ID" value="NZ_PDJZ01000001.1"/>
</dbReference>
<proteinExistence type="predicted"/>
<reference evidence="2 3" key="1">
    <citation type="submission" date="2017-10" db="EMBL/GenBank/DDBJ databases">
        <title>Genomics of the genus Arcobacter.</title>
        <authorList>
            <person name="Perez-Cataluna A."/>
            <person name="Figueras M.J."/>
        </authorList>
    </citation>
    <scope>NUCLEOTIDE SEQUENCE [LARGE SCALE GENOMIC DNA]</scope>
    <source>
        <strain evidence="2 3">F26</strain>
    </source>
</reference>
<sequence>MRFEDIDFNKLYMEQKEATTFKQKSKEAWDIKADSMNKRVHKSIYNEQFLKLLNLEKIDTLLDIGCGVGNISLKLAPKLSKIYCLDYSTKMLELLNENAKKQNINNITTINKSWYDSWDDISNADLVIASRSMEVKNMKEALEKLNNKANKKVVISYKVGGSFVSDEILDVLQKDIIKKPDYIYVLNILYNMGINASLNFVQSEGRGTIYTSKEKFIESVSWSIGSLRSDEIKKLEIYYDNLDENKKFKEDFVSWAIISWDK</sequence>
<accession>A0A4Q0ZGQ1</accession>
<dbReference type="GO" id="GO:0008168">
    <property type="term" value="F:methyltransferase activity"/>
    <property type="evidence" value="ECO:0007669"/>
    <property type="project" value="UniProtKB-KW"/>
</dbReference>
<dbReference type="OrthoDB" id="21342at2"/>
<dbReference type="Pfam" id="PF13847">
    <property type="entry name" value="Methyltransf_31"/>
    <property type="match status" value="1"/>
</dbReference>
<dbReference type="GO" id="GO:0032259">
    <property type="term" value="P:methylation"/>
    <property type="evidence" value="ECO:0007669"/>
    <property type="project" value="UniProtKB-KW"/>
</dbReference>
<name>A0A4Q0ZGQ1_9BACT</name>
<feature type="domain" description="Methyltransferase" evidence="1">
    <location>
        <begin position="59"/>
        <end position="155"/>
    </location>
</feature>
<dbReference type="EMBL" id="PDJZ01000001">
    <property type="protein sequence ID" value="RXJ85714.1"/>
    <property type="molecule type" value="Genomic_DNA"/>
</dbReference>
<dbReference type="InterPro" id="IPR025714">
    <property type="entry name" value="Methyltranfer_dom"/>
</dbReference>
<evidence type="ECO:0000313" key="2">
    <source>
        <dbReference type="EMBL" id="RXJ85714.1"/>
    </source>
</evidence>
<dbReference type="Gene3D" id="3.40.50.150">
    <property type="entry name" value="Vaccinia Virus protein VP39"/>
    <property type="match status" value="1"/>
</dbReference>
<comment type="caution">
    <text evidence="2">The sequence shown here is derived from an EMBL/GenBank/DDBJ whole genome shotgun (WGS) entry which is preliminary data.</text>
</comment>
<dbReference type="PANTHER" id="PTHR43667">
    <property type="entry name" value="CYCLOPROPANE-FATTY-ACYL-PHOSPHOLIPID SYNTHASE"/>
    <property type="match status" value="1"/>
</dbReference>
<organism evidence="2 3">
    <name type="scientific">Arcobacter cloacae</name>
    <dbReference type="NCBI Taxonomy" id="1054034"/>
    <lineage>
        <taxon>Bacteria</taxon>
        <taxon>Pseudomonadati</taxon>
        <taxon>Campylobacterota</taxon>
        <taxon>Epsilonproteobacteria</taxon>
        <taxon>Campylobacterales</taxon>
        <taxon>Arcobacteraceae</taxon>
        <taxon>Arcobacter</taxon>
    </lineage>
</organism>
<dbReference type="AlphaFoldDB" id="A0A4Q0ZGQ1"/>